<accession>N0E169</accession>
<reference evidence="1 2" key="1">
    <citation type="journal article" date="2013" name="ISME J.">
        <title>A metabolic model for members of the genus Tetrasphaera involved in enhanced biological phosphorus removal.</title>
        <authorList>
            <person name="Kristiansen R."/>
            <person name="Nguyen H.T.T."/>
            <person name="Saunders A.M."/>
            <person name="Nielsen J.L."/>
            <person name="Wimmer R."/>
            <person name="Le V.Q."/>
            <person name="McIlroy S.J."/>
            <person name="Petrovski S."/>
            <person name="Seviour R.J."/>
            <person name="Calteau A."/>
            <person name="Nielsen K.L."/>
            <person name="Nielsen P.H."/>
        </authorList>
    </citation>
    <scope>NUCLEOTIDE SEQUENCE [LARGE SCALE GENOMIC DNA]</scope>
    <source>
        <strain evidence="1 2">Lp2</strain>
    </source>
</reference>
<dbReference type="SUPFAM" id="SSF46785">
    <property type="entry name" value="Winged helix' DNA-binding domain"/>
    <property type="match status" value="1"/>
</dbReference>
<comment type="caution">
    <text evidence="1">The sequence shown here is derived from an EMBL/GenBank/DDBJ whole genome shotgun (WGS) entry which is preliminary data.</text>
</comment>
<proteinExistence type="predicted"/>
<organism evidence="1 2">
    <name type="scientific">Phycicoccus elongatus Lp2</name>
    <dbReference type="NCBI Taxonomy" id="1193181"/>
    <lineage>
        <taxon>Bacteria</taxon>
        <taxon>Bacillati</taxon>
        <taxon>Actinomycetota</taxon>
        <taxon>Actinomycetes</taxon>
        <taxon>Micrococcales</taxon>
        <taxon>Intrasporangiaceae</taxon>
        <taxon>Phycicoccus</taxon>
    </lineage>
</organism>
<dbReference type="STRING" id="1193181.BN10_1080037"/>
<keyword evidence="2" id="KW-1185">Reference proteome</keyword>
<protein>
    <recommendedName>
        <fullName evidence="3">HTH lysR-type domain-containing protein</fullName>
    </recommendedName>
</protein>
<name>N0E169_9MICO</name>
<dbReference type="AlphaFoldDB" id="N0E169"/>
<evidence type="ECO:0000313" key="1">
    <source>
        <dbReference type="EMBL" id="CCH68639.1"/>
    </source>
</evidence>
<dbReference type="InterPro" id="IPR036388">
    <property type="entry name" value="WH-like_DNA-bd_sf"/>
</dbReference>
<gene>
    <name evidence="1" type="ORF">BN10_1080037</name>
</gene>
<dbReference type="Proteomes" id="UP000013167">
    <property type="component" value="Unassembled WGS sequence"/>
</dbReference>
<sequence length="62" mass="6636">MCPSTAELRNRGTIANVAEALNFSAAFVSVQLTRLEREAGVPILHVHVEGPTRCHEGAGRPP</sequence>
<dbReference type="Gene3D" id="1.10.10.10">
    <property type="entry name" value="Winged helix-like DNA-binding domain superfamily/Winged helix DNA-binding domain"/>
    <property type="match status" value="1"/>
</dbReference>
<evidence type="ECO:0000313" key="2">
    <source>
        <dbReference type="Proteomes" id="UP000013167"/>
    </source>
</evidence>
<dbReference type="EMBL" id="CAIZ01000011">
    <property type="protein sequence ID" value="CCH68639.1"/>
    <property type="molecule type" value="Genomic_DNA"/>
</dbReference>
<dbReference type="InterPro" id="IPR036390">
    <property type="entry name" value="WH_DNA-bd_sf"/>
</dbReference>
<evidence type="ECO:0008006" key="3">
    <source>
        <dbReference type="Google" id="ProtNLM"/>
    </source>
</evidence>
<dbReference type="HOGENOM" id="CLU_2902790_0_0_11"/>